<name>A0A9W9ZPB5_9CNID</name>
<dbReference type="PANTHER" id="PTHR46780">
    <property type="entry name" value="PROTEIN EVA-1"/>
    <property type="match status" value="1"/>
</dbReference>
<evidence type="ECO:0000313" key="2">
    <source>
        <dbReference type="EMBL" id="KAJ7385000.1"/>
    </source>
</evidence>
<gene>
    <name evidence="2" type="ORF">OS493_018689</name>
</gene>
<dbReference type="AlphaFoldDB" id="A0A9W9ZPB5"/>
<dbReference type="Gene3D" id="2.60.120.740">
    <property type="match status" value="1"/>
</dbReference>
<dbReference type="GO" id="GO:0030246">
    <property type="term" value="F:carbohydrate binding"/>
    <property type="evidence" value="ECO:0007669"/>
    <property type="project" value="InterPro"/>
</dbReference>
<dbReference type="PROSITE" id="PS50228">
    <property type="entry name" value="SUEL_LECTIN"/>
    <property type="match status" value="1"/>
</dbReference>
<accession>A0A9W9ZPB5</accession>
<reference evidence="2" key="1">
    <citation type="submission" date="2023-01" db="EMBL/GenBank/DDBJ databases">
        <title>Genome assembly of the deep-sea coral Lophelia pertusa.</title>
        <authorList>
            <person name="Herrera S."/>
            <person name="Cordes E."/>
        </authorList>
    </citation>
    <scope>NUCLEOTIDE SEQUENCE</scope>
    <source>
        <strain evidence="2">USNM1676648</strain>
        <tissue evidence="2">Polyp</tissue>
    </source>
</reference>
<dbReference type="OrthoDB" id="5977227at2759"/>
<dbReference type="Proteomes" id="UP001163046">
    <property type="component" value="Unassembled WGS sequence"/>
</dbReference>
<sequence length="160" mass="17493">MGFVGENVAMQTEVFILNVTVVCAGERALLQCNTGKRVKVTQARWGGGNSVTCANSASAADSTSMPLIADTDSSPVTDQIRKRCAKQQNCKVEASRPFFESVPSTSKYLKVWHECIPDVSRVILPTRKTKENFASLDRVAQEALDPSRTVKAWELVLLST</sequence>
<protein>
    <recommendedName>
        <fullName evidence="1">SUEL-type lectin domain-containing protein</fullName>
    </recommendedName>
</protein>
<comment type="caution">
    <text evidence="2">The sequence shown here is derived from an EMBL/GenBank/DDBJ whole genome shotgun (WGS) entry which is preliminary data.</text>
</comment>
<dbReference type="EMBL" id="MU825883">
    <property type="protein sequence ID" value="KAJ7385000.1"/>
    <property type="molecule type" value="Genomic_DNA"/>
</dbReference>
<dbReference type="InterPro" id="IPR000922">
    <property type="entry name" value="Lectin_gal-bd_dom"/>
</dbReference>
<evidence type="ECO:0000259" key="1">
    <source>
        <dbReference type="PROSITE" id="PS50228"/>
    </source>
</evidence>
<organism evidence="2 3">
    <name type="scientific">Desmophyllum pertusum</name>
    <dbReference type="NCBI Taxonomy" id="174260"/>
    <lineage>
        <taxon>Eukaryota</taxon>
        <taxon>Metazoa</taxon>
        <taxon>Cnidaria</taxon>
        <taxon>Anthozoa</taxon>
        <taxon>Hexacorallia</taxon>
        <taxon>Scleractinia</taxon>
        <taxon>Caryophylliina</taxon>
        <taxon>Caryophylliidae</taxon>
        <taxon>Desmophyllum</taxon>
    </lineage>
</organism>
<feature type="domain" description="SUEL-type lectin" evidence="1">
    <location>
        <begin position="22"/>
        <end position="116"/>
    </location>
</feature>
<keyword evidence="3" id="KW-1185">Reference proteome</keyword>
<dbReference type="InterPro" id="IPR043159">
    <property type="entry name" value="Lectin_gal-bd_sf"/>
</dbReference>
<dbReference type="Pfam" id="PF02140">
    <property type="entry name" value="SUEL_Lectin"/>
    <property type="match status" value="1"/>
</dbReference>
<proteinExistence type="predicted"/>
<evidence type="ECO:0000313" key="3">
    <source>
        <dbReference type="Proteomes" id="UP001163046"/>
    </source>
</evidence>